<protein>
    <recommendedName>
        <fullName evidence="3">Integrase catalytic domain-containing protein</fullName>
    </recommendedName>
</protein>
<evidence type="ECO:0000313" key="2">
    <source>
        <dbReference type="Proteomes" id="UP000257109"/>
    </source>
</evidence>
<comment type="caution">
    <text evidence="1">The sequence shown here is derived from an EMBL/GenBank/DDBJ whole genome shotgun (WGS) entry which is preliminary data.</text>
</comment>
<keyword evidence="2" id="KW-1185">Reference proteome</keyword>
<feature type="non-terminal residue" evidence="1">
    <location>
        <position position="1"/>
    </location>
</feature>
<dbReference type="EMBL" id="QJKJ01014818">
    <property type="protein sequence ID" value="RDX63585.1"/>
    <property type="molecule type" value="Genomic_DNA"/>
</dbReference>
<dbReference type="Proteomes" id="UP000257109">
    <property type="component" value="Unassembled WGS sequence"/>
</dbReference>
<dbReference type="SUPFAM" id="SSF53098">
    <property type="entry name" value="Ribonuclease H-like"/>
    <property type="match status" value="1"/>
</dbReference>
<name>A0A371EC35_MUCPR</name>
<sequence length="163" mass="18252">MLGTWTCRPLPGQRTPVCHISMALLHLGDGHLRPVPQGKGHWLLHQMDQGRAVSHHHHLNLIYRYRLPYSVITDNGTQIVSNSLCEFYEGLGINLRVSSVKHPNQMNMPKSLTKSYSVEYGNDWEKQKGHGLRSCQASSGCTISPYRPATAKPLSDWPSGQTP</sequence>
<evidence type="ECO:0008006" key="3">
    <source>
        <dbReference type="Google" id="ProtNLM"/>
    </source>
</evidence>
<accession>A0A371EC35</accession>
<dbReference type="AlphaFoldDB" id="A0A371EC35"/>
<dbReference type="InterPro" id="IPR012337">
    <property type="entry name" value="RNaseH-like_sf"/>
</dbReference>
<gene>
    <name evidence="1" type="ORF">CR513_57969</name>
</gene>
<organism evidence="1 2">
    <name type="scientific">Mucuna pruriens</name>
    <name type="common">Velvet bean</name>
    <name type="synonym">Dolichos pruriens</name>
    <dbReference type="NCBI Taxonomy" id="157652"/>
    <lineage>
        <taxon>Eukaryota</taxon>
        <taxon>Viridiplantae</taxon>
        <taxon>Streptophyta</taxon>
        <taxon>Embryophyta</taxon>
        <taxon>Tracheophyta</taxon>
        <taxon>Spermatophyta</taxon>
        <taxon>Magnoliopsida</taxon>
        <taxon>eudicotyledons</taxon>
        <taxon>Gunneridae</taxon>
        <taxon>Pentapetalae</taxon>
        <taxon>rosids</taxon>
        <taxon>fabids</taxon>
        <taxon>Fabales</taxon>
        <taxon>Fabaceae</taxon>
        <taxon>Papilionoideae</taxon>
        <taxon>50 kb inversion clade</taxon>
        <taxon>NPAAA clade</taxon>
        <taxon>indigoferoid/millettioid clade</taxon>
        <taxon>Phaseoleae</taxon>
        <taxon>Mucuna</taxon>
    </lineage>
</organism>
<dbReference type="InterPro" id="IPR036397">
    <property type="entry name" value="RNaseH_sf"/>
</dbReference>
<dbReference type="GO" id="GO:0003676">
    <property type="term" value="F:nucleic acid binding"/>
    <property type="evidence" value="ECO:0007669"/>
    <property type="project" value="InterPro"/>
</dbReference>
<proteinExistence type="predicted"/>
<reference evidence="1" key="1">
    <citation type="submission" date="2018-05" db="EMBL/GenBank/DDBJ databases">
        <title>Draft genome of Mucuna pruriens seed.</title>
        <authorList>
            <person name="Nnadi N.E."/>
            <person name="Vos R."/>
            <person name="Hasami M.H."/>
            <person name="Devisetty U.K."/>
            <person name="Aguiy J.C."/>
        </authorList>
    </citation>
    <scope>NUCLEOTIDE SEQUENCE [LARGE SCALE GENOMIC DNA]</scope>
    <source>
        <strain evidence="1">JCA_2017</strain>
    </source>
</reference>
<dbReference type="Gene3D" id="3.30.420.10">
    <property type="entry name" value="Ribonuclease H-like superfamily/Ribonuclease H"/>
    <property type="match status" value="1"/>
</dbReference>
<evidence type="ECO:0000313" key="1">
    <source>
        <dbReference type="EMBL" id="RDX63585.1"/>
    </source>
</evidence>